<dbReference type="PANTHER" id="PTHR24421">
    <property type="entry name" value="NITRATE/NITRITE SENSOR PROTEIN NARX-RELATED"/>
    <property type="match status" value="1"/>
</dbReference>
<evidence type="ECO:0000256" key="6">
    <source>
        <dbReference type="ARBA" id="ARBA00022692"/>
    </source>
</evidence>
<evidence type="ECO:0000256" key="12">
    <source>
        <dbReference type="ARBA" id="ARBA00023136"/>
    </source>
</evidence>
<dbReference type="InterPro" id="IPR035965">
    <property type="entry name" value="PAS-like_dom_sf"/>
</dbReference>
<dbReference type="InterPro" id="IPR029095">
    <property type="entry name" value="NarX-like_N"/>
</dbReference>
<gene>
    <name evidence="16" type="ORF">HCU67_05030</name>
</gene>
<dbReference type="SMART" id="SM00086">
    <property type="entry name" value="PAC"/>
    <property type="match status" value="1"/>
</dbReference>
<dbReference type="CDD" id="cd16917">
    <property type="entry name" value="HATPase_UhpB-NarQ-NarX-like"/>
    <property type="match status" value="1"/>
</dbReference>
<evidence type="ECO:0000313" key="16">
    <source>
        <dbReference type="EMBL" id="NKI31297.1"/>
    </source>
</evidence>
<dbReference type="PROSITE" id="PS50109">
    <property type="entry name" value="HIS_KIN"/>
    <property type="match status" value="1"/>
</dbReference>
<keyword evidence="11" id="KW-0902">Two-component regulatory system</keyword>
<evidence type="ECO:0000256" key="13">
    <source>
        <dbReference type="SAM" id="Phobius"/>
    </source>
</evidence>
<dbReference type="InterPro" id="IPR001610">
    <property type="entry name" value="PAC"/>
</dbReference>
<dbReference type="InterPro" id="IPR003594">
    <property type="entry name" value="HATPase_dom"/>
</dbReference>
<name>A0ABX1GMZ8_9FLAO</name>
<evidence type="ECO:0000256" key="10">
    <source>
        <dbReference type="ARBA" id="ARBA00022989"/>
    </source>
</evidence>
<evidence type="ECO:0000259" key="14">
    <source>
        <dbReference type="PROSITE" id="PS50109"/>
    </source>
</evidence>
<keyword evidence="10 13" id="KW-1133">Transmembrane helix</keyword>
<dbReference type="Gene3D" id="1.20.5.1930">
    <property type="match status" value="1"/>
</dbReference>
<keyword evidence="7" id="KW-0547">Nucleotide-binding</keyword>
<evidence type="ECO:0000256" key="1">
    <source>
        <dbReference type="ARBA" id="ARBA00000085"/>
    </source>
</evidence>
<dbReference type="InterPro" id="IPR000014">
    <property type="entry name" value="PAS"/>
</dbReference>
<dbReference type="InterPro" id="IPR036890">
    <property type="entry name" value="HATPase_C_sf"/>
</dbReference>
<dbReference type="Pfam" id="PF02518">
    <property type="entry name" value="HATPase_c"/>
    <property type="match status" value="1"/>
</dbReference>
<evidence type="ECO:0000256" key="4">
    <source>
        <dbReference type="ARBA" id="ARBA00022553"/>
    </source>
</evidence>
<sequence>MANQERSYENGIHRSLDTETFQRVRKWYILALAAIAITVIVAQILIQQHLDSQLYDSRVINVAGRQRAYSQKLVKESLQLGAIKDFAQQHKIIKELKQTLYVWKVSHEGLQEGNDSIGLPKEENKKILTLFQDVSPHHAAMVASGEEIVESFETKGDSLPVNIAPQLQNILKNEKPFLQKMDAIVNAYDAISKQQLQQLKFKEYLLLGVSLLILLLELLFIFRPMSIQIRETISDLIQGKLKSEEDNRQIKKIFKEKEESLRELQELNFAIDNAALFADISMDGSPSFISKKFLNLLGESKKPTKTHLSEILTQDEGQQQYLREILSSKNKNIRTEEIEITTKLQERIWLEMSIIPIYQSREKQSILILCSDITERKKTQGQVEQLTKQNYEERMKQKQLQASQVVAGQEEERKRIAKDIHDGIGQMLTALKFNIESINPKQKEKTVEKIAYLKELTSELIKGVRTATFNLTPPELGDHGIFPALQKMTQELSKLTGRKILFENMAKEPIRFDPLAETNIYRVTQEAVNNAIKYAEANYILVTLNLNEDLLSVVIDDDGKGFDTAILDKPPKNNSEGGMGVFFMKERIGYINGRLFFNSTVGEGTRVTINYKLNQEKEMVHGA</sequence>
<keyword evidence="6 13" id="KW-0812">Transmembrane</keyword>
<evidence type="ECO:0000313" key="17">
    <source>
        <dbReference type="Proteomes" id="UP000718451"/>
    </source>
</evidence>
<dbReference type="Proteomes" id="UP000718451">
    <property type="component" value="Unassembled WGS sequence"/>
</dbReference>
<dbReference type="InterPro" id="IPR011712">
    <property type="entry name" value="Sig_transdc_His_kin_sub3_dim/P"/>
</dbReference>
<evidence type="ECO:0000256" key="8">
    <source>
        <dbReference type="ARBA" id="ARBA00022777"/>
    </source>
</evidence>
<dbReference type="PROSITE" id="PS50113">
    <property type="entry name" value="PAC"/>
    <property type="match status" value="1"/>
</dbReference>
<dbReference type="SMART" id="SM00387">
    <property type="entry name" value="HATPase_c"/>
    <property type="match status" value="1"/>
</dbReference>
<accession>A0ABX1GMZ8</accession>
<feature type="transmembrane region" description="Helical" evidence="13">
    <location>
        <begin position="27"/>
        <end position="46"/>
    </location>
</feature>
<comment type="subcellular location">
    <subcellularLocation>
        <location evidence="2">Membrane</location>
        <topology evidence="2">Multi-pass membrane protein</topology>
    </subcellularLocation>
</comment>
<feature type="domain" description="Histidine kinase" evidence="14">
    <location>
        <begin position="520"/>
        <end position="615"/>
    </location>
</feature>
<keyword evidence="5" id="KW-0808">Transferase</keyword>
<evidence type="ECO:0000256" key="3">
    <source>
        <dbReference type="ARBA" id="ARBA00012438"/>
    </source>
</evidence>
<evidence type="ECO:0000256" key="2">
    <source>
        <dbReference type="ARBA" id="ARBA00004141"/>
    </source>
</evidence>
<keyword evidence="17" id="KW-1185">Reference proteome</keyword>
<evidence type="ECO:0000256" key="9">
    <source>
        <dbReference type="ARBA" id="ARBA00022840"/>
    </source>
</evidence>
<dbReference type="Gene3D" id="3.30.565.10">
    <property type="entry name" value="Histidine kinase-like ATPase, C-terminal domain"/>
    <property type="match status" value="1"/>
</dbReference>
<evidence type="ECO:0000256" key="5">
    <source>
        <dbReference type="ARBA" id="ARBA00022679"/>
    </source>
</evidence>
<keyword evidence="9" id="KW-0067">ATP-binding</keyword>
<dbReference type="SUPFAM" id="SSF55785">
    <property type="entry name" value="PYP-like sensor domain (PAS domain)"/>
    <property type="match status" value="1"/>
</dbReference>
<dbReference type="EMBL" id="JAAWWL010000001">
    <property type="protein sequence ID" value="NKI31297.1"/>
    <property type="molecule type" value="Genomic_DNA"/>
</dbReference>
<protein>
    <recommendedName>
        <fullName evidence="3">histidine kinase</fullName>
        <ecNumber evidence="3">2.7.13.3</ecNumber>
    </recommendedName>
</protein>
<proteinExistence type="predicted"/>
<keyword evidence="12 13" id="KW-0472">Membrane</keyword>
<comment type="catalytic activity">
    <reaction evidence="1">
        <text>ATP + protein L-histidine = ADP + protein N-phospho-L-histidine.</text>
        <dbReference type="EC" id="2.7.13.3"/>
    </reaction>
</comment>
<dbReference type="Pfam" id="PF07730">
    <property type="entry name" value="HisKA_3"/>
    <property type="match status" value="1"/>
</dbReference>
<evidence type="ECO:0000259" key="15">
    <source>
        <dbReference type="PROSITE" id="PS50113"/>
    </source>
</evidence>
<dbReference type="NCBIfam" id="TIGR00229">
    <property type="entry name" value="sensory_box"/>
    <property type="match status" value="1"/>
</dbReference>
<evidence type="ECO:0000256" key="11">
    <source>
        <dbReference type="ARBA" id="ARBA00023012"/>
    </source>
</evidence>
<keyword evidence="8" id="KW-0418">Kinase</keyword>
<comment type="caution">
    <text evidence="16">The sequence shown here is derived from an EMBL/GenBank/DDBJ whole genome shotgun (WGS) entry which is preliminary data.</text>
</comment>
<dbReference type="PANTHER" id="PTHR24421:SF10">
    <property type="entry name" value="NITRATE_NITRITE SENSOR PROTEIN NARQ"/>
    <property type="match status" value="1"/>
</dbReference>
<dbReference type="InterPro" id="IPR005467">
    <property type="entry name" value="His_kinase_dom"/>
</dbReference>
<dbReference type="RefSeq" id="WP_168551479.1">
    <property type="nucleotide sequence ID" value="NZ_JAAWWL010000001.1"/>
</dbReference>
<organism evidence="16 17">
    <name type="scientific">Croceivirga thetidis</name>
    <dbReference type="NCBI Taxonomy" id="2721623"/>
    <lineage>
        <taxon>Bacteria</taxon>
        <taxon>Pseudomonadati</taxon>
        <taxon>Bacteroidota</taxon>
        <taxon>Flavobacteriia</taxon>
        <taxon>Flavobacteriales</taxon>
        <taxon>Flavobacteriaceae</taxon>
        <taxon>Croceivirga</taxon>
    </lineage>
</organism>
<dbReference type="Pfam" id="PF13675">
    <property type="entry name" value="PilJ"/>
    <property type="match status" value="1"/>
</dbReference>
<dbReference type="EC" id="2.7.13.3" evidence="3"/>
<dbReference type="InterPro" id="IPR050482">
    <property type="entry name" value="Sensor_HK_TwoCompSys"/>
</dbReference>
<dbReference type="SUPFAM" id="SSF55874">
    <property type="entry name" value="ATPase domain of HSP90 chaperone/DNA topoisomerase II/histidine kinase"/>
    <property type="match status" value="1"/>
</dbReference>
<keyword evidence="4" id="KW-0597">Phosphoprotein</keyword>
<feature type="domain" description="PAC" evidence="15">
    <location>
        <begin position="334"/>
        <end position="385"/>
    </location>
</feature>
<dbReference type="InterPro" id="IPR000700">
    <property type="entry name" value="PAS-assoc_C"/>
</dbReference>
<evidence type="ECO:0000256" key="7">
    <source>
        <dbReference type="ARBA" id="ARBA00022741"/>
    </source>
</evidence>
<dbReference type="Gene3D" id="3.30.450.20">
    <property type="entry name" value="PAS domain"/>
    <property type="match status" value="1"/>
</dbReference>
<dbReference type="Pfam" id="PF13426">
    <property type="entry name" value="PAS_9"/>
    <property type="match status" value="1"/>
</dbReference>
<reference evidence="16 17" key="1">
    <citation type="submission" date="2020-04" db="EMBL/GenBank/DDBJ databases">
        <authorList>
            <person name="Yoon J."/>
        </authorList>
    </citation>
    <scope>NUCLEOTIDE SEQUENCE [LARGE SCALE GENOMIC DNA]</scope>
    <source>
        <strain evidence="16 17">DJ-13</strain>
    </source>
</reference>